<dbReference type="HOGENOM" id="CLU_000288_57_16_1"/>
<protein>
    <recommendedName>
        <fullName evidence="6">Ribosome assembly protein 4</fullName>
    </recommendedName>
    <alternativeName>
        <fullName evidence="8">Notchless protein homolog 1</fullName>
    </alternativeName>
    <alternativeName>
        <fullName evidence="7">Ribosome biogenesis factor RSA4</fullName>
    </alternativeName>
</protein>
<organism evidence="12 13">
    <name type="scientific">Tetrapisispora phaffii (strain ATCC 24235 / CBS 4417 / NBRC 1672 / NRRL Y-8282 / UCD 70-5)</name>
    <name type="common">Yeast</name>
    <name type="synonym">Fabospora phaffii</name>
    <dbReference type="NCBI Taxonomy" id="1071381"/>
    <lineage>
        <taxon>Eukaryota</taxon>
        <taxon>Fungi</taxon>
        <taxon>Dikarya</taxon>
        <taxon>Ascomycota</taxon>
        <taxon>Saccharomycotina</taxon>
        <taxon>Saccharomycetes</taxon>
        <taxon>Saccharomycetales</taxon>
        <taxon>Saccharomycetaceae</taxon>
        <taxon>Tetrapisispora</taxon>
    </lineage>
</organism>
<dbReference type="Pfam" id="PF08154">
    <property type="entry name" value="NLE"/>
    <property type="match status" value="1"/>
</dbReference>
<evidence type="ECO:0000313" key="12">
    <source>
        <dbReference type="EMBL" id="CCE65758.1"/>
    </source>
</evidence>
<dbReference type="PROSITE" id="PS50082">
    <property type="entry name" value="WD_REPEATS_2"/>
    <property type="match status" value="7"/>
</dbReference>
<dbReference type="PANTHER" id="PTHR19848:SF0">
    <property type="entry name" value="NOTCHLESS PROTEIN HOMOLOG 1"/>
    <property type="match status" value="1"/>
</dbReference>
<feature type="repeat" description="WD" evidence="9">
    <location>
        <begin position="274"/>
        <end position="307"/>
    </location>
</feature>
<dbReference type="InterPro" id="IPR019775">
    <property type="entry name" value="WD40_repeat_CS"/>
</dbReference>
<comment type="subcellular location">
    <subcellularLocation>
        <location evidence="1">Nucleus</location>
        <location evidence="1">Nucleolus</location>
    </subcellularLocation>
</comment>
<dbReference type="OMA" id="AWEPYHR"/>
<feature type="region of interest" description="Disordered" evidence="10">
    <location>
        <begin position="1"/>
        <end position="20"/>
    </location>
</feature>
<gene>
    <name evidence="12" type="primary">TPHA0M01830</name>
    <name evidence="12" type="ordered locus">TPHA_0M01830</name>
</gene>
<feature type="repeat" description="WD" evidence="9">
    <location>
        <begin position="398"/>
        <end position="439"/>
    </location>
</feature>
<feature type="repeat" description="WD" evidence="9">
    <location>
        <begin position="139"/>
        <end position="181"/>
    </location>
</feature>
<dbReference type="SMART" id="SM00320">
    <property type="entry name" value="WD40"/>
    <property type="match status" value="8"/>
</dbReference>
<comment type="similarity">
    <text evidence="5">Belongs to the NLE1/RSA4 family.</text>
</comment>
<feature type="repeat" description="WD" evidence="9">
    <location>
        <begin position="225"/>
        <end position="264"/>
    </location>
</feature>
<evidence type="ECO:0000256" key="2">
    <source>
        <dbReference type="ARBA" id="ARBA00022574"/>
    </source>
</evidence>
<dbReference type="FunFam" id="2.130.10.10:FF:000092">
    <property type="entry name" value="notchless protein homolog"/>
    <property type="match status" value="1"/>
</dbReference>
<keyword evidence="4" id="KW-0539">Nucleus</keyword>
<dbReference type="InterPro" id="IPR015943">
    <property type="entry name" value="WD40/YVTN_repeat-like_dom_sf"/>
</dbReference>
<evidence type="ECO:0000256" key="9">
    <source>
        <dbReference type="PROSITE-ProRule" id="PRU00221"/>
    </source>
</evidence>
<evidence type="ECO:0000256" key="1">
    <source>
        <dbReference type="ARBA" id="ARBA00004604"/>
    </source>
</evidence>
<feature type="repeat" description="WD" evidence="9">
    <location>
        <begin position="440"/>
        <end position="481"/>
    </location>
</feature>
<evidence type="ECO:0000256" key="5">
    <source>
        <dbReference type="ARBA" id="ARBA00061016"/>
    </source>
</evidence>
<dbReference type="CDD" id="cd00200">
    <property type="entry name" value="WD40"/>
    <property type="match status" value="1"/>
</dbReference>
<evidence type="ECO:0000256" key="10">
    <source>
        <dbReference type="SAM" id="MobiDB-lite"/>
    </source>
</evidence>
<feature type="repeat" description="WD" evidence="9">
    <location>
        <begin position="482"/>
        <end position="515"/>
    </location>
</feature>
<dbReference type="InterPro" id="IPR012972">
    <property type="entry name" value="NLE"/>
</dbReference>
<accession>G8C0P3</accession>
<dbReference type="GO" id="GO:0000027">
    <property type="term" value="P:ribosomal large subunit assembly"/>
    <property type="evidence" value="ECO:0007669"/>
    <property type="project" value="EnsemblFungi"/>
</dbReference>
<evidence type="ECO:0000313" key="13">
    <source>
        <dbReference type="Proteomes" id="UP000005666"/>
    </source>
</evidence>
<dbReference type="SUPFAM" id="SSF50978">
    <property type="entry name" value="WD40 repeat-like"/>
    <property type="match status" value="1"/>
</dbReference>
<evidence type="ECO:0000256" key="6">
    <source>
        <dbReference type="ARBA" id="ARBA00068030"/>
    </source>
</evidence>
<dbReference type="STRING" id="1071381.G8C0P3"/>
<dbReference type="eggNOG" id="KOG0271">
    <property type="taxonomic scope" value="Eukaryota"/>
</dbReference>
<evidence type="ECO:0000256" key="4">
    <source>
        <dbReference type="ARBA" id="ARBA00023242"/>
    </source>
</evidence>
<dbReference type="OrthoDB" id="10267436at2759"/>
<dbReference type="PRINTS" id="PR00320">
    <property type="entry name" value="GPROTEINBRPT"/>
</dbReference>
<evidence type="ECO:0000256" key="7">
    <source>
        <dbReference type="ARBA" id="ARBA00077034"/>
    </source>
</evidence>
<dbReference type="PROSITE" id="PS50294">
    <property type="entry name" value="WD_REPEATS_REGION"/>
    <property type="match status" value="7"/>
</dbReference>
<name>G8C0P3_TETPH</name>
<dbReference type="PROSITE" id="PS00678">
    <property type="entry name" value="WD_REPEATS_1"/>
    <property type="match status" value="3"/>
</dbReference>
<dbReference type="EMBL" id="HE612868">
    <property type="protein sequence ID" value="CCE65758.1"/>
    <property type="molecule type" value="Genomic_DNA"/>
</dbReference>
<dbReference type="InterPro" id="IPR020472">
    <property type="entry name" value="WD40_PAC1"/>
</dbReference>
<dbReference type="Gene3D" id="2.130.10.10">
    <property type="entry name" value="YVTN repeat-like/Quinoprotein amine dehydrogenase"/>
    <property type="match status" value="1"/>
</dbReference>
<feature type="domain" description="NLE" evidence="11">
    <location>
        <begin position="32"/>
        <end position="82"/>
    </location>
</feature>
<dbReference type="KEGG" id="tpf:TPHA_0M01830"/>
<reference evidence="12 13" key="1">
    <citation type="journal article" date="2011" name="Proc. Natl. Acad. Sci. U.S.A.">
        <title>Evolutionary erosion of yeast sex chromosomes by mating-type switching accidents.</title>
        <authorList>
            <person name="Gordon J.L."/>
            <person name="Armisen D."/>
            <person name="Proux-Wera E."/>
            <person name="Oheigeartaigh S.S."/>
            <person name="Byrne K.P."/>
            <person name="Wolfe K.H."/>
        </authorList>
    </citation>
    <scope>NUCLEOTIDE SEQUENCE [LARGE SCALE GENOMIC DNA]</scope>
    <source>
        <strain evidence="13">ATCC 24235 / CBS 4417 / NBRC 1672 / NRRL Y-8282 / UCD 70-5</strain>
    </source>
</reference>
<evidence type="ECO:0000259" key="11">
    <source>
        <dbReference type="Pfam" id="PF08154"/>
    </source>
</evidence>
<sequence length="515" mass="57046">MATVIPPPSKKQRKAAQQEREVDIIPTSLPNVLVKFQASDTNETLGGSIRVPGAITEKQLEELLNQLNGTSDDPVPYVFSCNVKGKNKIDPEQIIDIVDNLYSTLLKPGHNTTEDIITLIYTPRAIFKVRPITRSSAAIAGHGSTILCSSFAPHTSSRMVTGAGDNTARIWDCDTQTPMVTLSGHTNWVLCVAWSPDGELIATGSMDNTIRLWEGKNGKPFGEAMRGHQKWITSLSWEPLHLVKAGERPKLATSSKDGTIKVWDTGRRVCLYTLSGHVNSVSCVKWGGKNLLYSGSHDKTVRVWDMNLGGKCINILKSHAHWVNHLSLSTDYALRVGPFDHTGIMPATPEEARAKALKNYEKVAKRNGSDEELMVTASDDFTMFLWNPSKSTKPISRMTGHQKLVNHVAFSPDGRYIVSASFDNSIKLWDSRDGKFITTFRGHVASVYQVAWSSDCRLLASCSKDTSLKVWDIRTKKLSVDLPGHLDEVYTVDWSVDGKRVCSGGKDKMVRLWTH</sequence>
<dbReference type="PANTHER" id="PTHR19848">
    <property type="entry name" value="WD40 REPEAT PROTEIN"/>
    <property type="match status" value="1"/>
</dbReference>
<evidence type="ECO:0000256" key="8">
    <source>
        <dbReference type="ARBA" id="ARBA00080836"/>
    </source>
</evidence>
<proteinExistence type="inferred from homology"/>
<dbReference type="Pfam" id="PF00400">
    <property type="entry name" value="WD40"/>
    <property type="match status" value="7"/>
</dbReference>
<feature type="repeat" description="WD" evidence="9">
    <location>
        <begin position="182"/>
        <end position="223"/>
    </location>
</feature>
<dbReference type="GO" id="GO:0110136">
    <property type="term" value="P:protein-RNA complex remodeling"/>
    <property type="evidence" value="ECO:0007669"/>
    <property type="project" value="EnsemblFungi"/>
</dbReference>
<dbReference type="GO" id="GO:0005730">
    <property type="term" value="C:nucleolus"/>
    <property type="evidence" value="ECO:0007669"/>
    <property type="project" value="UniProtKB-SubCell"/>
</dbReference>
<dbReference type="Proteomes" id="UP000005666">
    <property type="component" value="Chromosome 13"/>
</dbReference>
<dbReference type="AlphaFoldDB" id="G8C0P3"/>
<keyword evidence="13" id="KW-1185">Reference proteome</keyword>
<keyword evidence="2 9" id="KW-0853">WD repeat</keyword>
<evidence type="ECO:0000256" key="3">
    <source>
        <dbReference type="ARBA" id="ARBA00022737"/>
    </source>
</evidence>
<keyword evidence="3" id="KW-0677">Repeat</keyword>
<dbReference type="InterPro" id="IPR001680">
    <property type="entry name" value="WD40_rpt"/>
</dbReference>
<dbReference type="RefSeq" id="XP_003688192.1">
    <property type="nucleotide sequence ID" value="XM_003688144.1"/>
</dbReference>
<dbReference type="GeneID" id="11531956"/>
<dbReference type="InterPro" id="IPR036322">
    <property type="entry name" value="WD40_repeat_dom_sf"/>
</dbReference>